<dbReference type="PROSITE" id="PS51194">
    <property type="entry name" value="HELICASE_CTER"/>
    <property type="match status" value="1"/>
</dbReference>
<dbReference type="InterPro" id="IPR014001">
    <property type="entry name" value="Helicase_ATP-bd"/>
</dbReference>
<name>A0A1N6ESU9_9FLAO</name>
<dbReference type="CDD" id="cd00268">
    <property type="entry name" value="DEADc"/>
    <property type="match status" value="1"/>
</dbReference>
<dbReference type="Pfam" id="PF00271">
    <property type="entry name" value="Helicase_C"/>
    <property type="match status" value="1"/>
</dbReference>
<dbReference type="InterPro" id="IPR000629">
    <property type="entry name" value="RNA-helicase_DEAD-box_CS"/>
</dbReference>
<evidence type="ECO:0000313" key="12">
    <source>
        <dbReference type="Proteomes" id="UP000184782"/>
    </source>
</evidence>
<evidence type="ECO:0000256" key="7">
    <source>
        <dbReference type="RuleBase" id="RU000492"/>
    </source>
</evidence>
<protein>
    <submittedName>
        <fullName evidence="11">ATP-dependent RNA helicase RhlE</fullName>
    </submittedName>
</protein>
<feature type="domain" description="Helicase C-terminal" evidence="9">
    <location>
        <begin position="218"/>
        <end position="380"/>
    </location>
</feature>
<dbReference type="PROSITE" id="PS00039">
    <property type="entry name" value="DEAD_ATP_HELICASE"/>
    <property type="match status" value="1"/>
</dbReference>
<dbReference type="SMART" id="SM00487">
    <property type="entry name" value="DEXDc"/>
    <property type="match status" value="1"/>
</dbReference>
<keyword evidence="12" id="KW-1185">Reference proteome</keyword>
<evidence type="ECO:0000256" key="4">
    <source>
        <dbReference type="ARBA" id="ARBA00022840"/>
    </source>
</evidence>
<dbReference type="PROSITE" id="PS51195">
    <property type="entry name" value="Q_MOTIF"/>
    <property type="match status" value="1"/>
</dbReference>
<dbReference type="GO" id="GO:0003724">
    <property type="term" value="F:RNA helicase activity"/>
    <property type="evidence" value="ECO:0007669"/>
    <property type="project" value="InterPro"/>
</dbReference>
<dbReference type="InterPro" id="IPR001650">
    <property type="entry name" value="Helicase_C-like"/>
</dbReference>
<feature type="domain" description="Helicase ATP-binding" evidence="8">
    <location>
        <begin position="32"/>
        <end position="207"/>
    </location>
</feature>
<dbReference type="SUPFAM" id="SSF52540">
    <property type="entry name" value="P-loop containing nucleoside triphosphate hydrolases"/>
    <property type="match status" value="1"/>
</dbReference>
<keyword evidence="3 7" id="KW-0347">Helicase</keyword>
<dbReference type="InterPro" id="IPR011545">
    <property type="entry name" value="DEAD/DEAH_box_helicase_dom"/>
</dbReference>
<dbReference type="GO" id="GO:0016787">
    <property type="term" value="F:hydrolase activity"/>
    <property type="evidence" value="ECO:0007669"/>
    <property type="project" value="UniProtKB-KW"/>
</dbReference>
<dbReference type="SMART" id="SM00490">
    <property type="entry name" value="HELICc"/>
    <property type="match status" value="1"/>
</dbReference>
<feature type="domain" description="DEAD-box RNA helicase Q" evidence="10">
    <location>
        <begin position="1"/>
        <end position="29"/>
    </location>
</feature>
<dbReference type="PANTHER" id="PTHR47959">
    <property type="entry name" value="ATP-DEPENDENT RNA HELICASE RHLE-RELATED"/>
    <property type="match status" value="1"/>
</dbReference>
<organism evidence="11 12">
    <name type="scientific">Chryseobacterium scophthalmum</name>
    <dbReference type="NCBI Taxonomy" id="59733"/>
    <lineage>
        <taxon>Bacteria</taxon>
        <taxon>Pseudomonadati</taxon>
        <taxon>Bacteroidota</taxon>
        <taxon>Flavobacteriia</taxon>
        <taxon>Flavobacteriales</taxon>
        <taxon>Weeksellaceae</taxon>
        <taxon>Chryseobacterium group</taxon>
        <taxon>Chryseobacterium</taxon>
    </lineage>
</organism>
<evidence type="ECO:0000259" key="10">
    <source>
        <dbReference type="PROSITE" id="PS51195"/>
    </source>
</evidence>
<dbReference type="GO" id="GO:0005524">
    <property type="term" value="F:ATP binding"/>
    <property type="evidence" value="ECO:0007669"/>
    <property type="project" value="UniProtKB-KW"/>
</dbReference>
<dbReference type="PANTHER" id="PTHR47959:SF13">
    <property type="entry name" value="ATP-DEPENDENT RNA HELICASE RHLE"/>
    <property type="match status" value="1"/>
</dbReference>
<accession>A0A1N6ESU9</accession>
<keyword evidence="4 7" id="KW-0067">ATP-binding</keyword>
<evidence type="ECO:0000256" key="6">
    <source>
        <dbReference type="PROSITE-ProRule" id="PRU00552"/>
    </source>
</evidence>
<dbReference type="OrthoDB" id="9785240at2"/>
<keyword evidence="1 7" id="KW-0547">Nucleotide-binding</keyword>
<dbReference type="AlphaFoldDB" id="A0A1N6ESU9"/>
<dbReference type="InterPro" id="IPR027417">
    <property type="entry name" value="P-loop_NTPase"/>
</dbReference>
<comment type="similarity">
    <text evidence="5 7">Belongs to the DEAD box helicase family.</text>
</comment>
<gene>
    <name evidence="11" type="ORF">SAMN05421769_0664</name>
</gene>
<dbReference type="InterPro" id="IPR044742">
    <property type="entry name" value="DEAD/DEAH_RhlB"/>
</dbReference>
<evidence type="ECO:0000313" key="11">
    <source>
        <dbReference type="EMBL" id="SIN86105.1"/>
    </source>
</evidence>
<dbReference type="STRING" id="59733.SAMN05421769_0664"/>
<reference evidence="12" key="1">
    <citation type="submission" date="2016-12" db="EMBL/GenBank/DDBJ databases">
        <authorList>
            <person name="Varghese N."/>
            <person name="Submissions S."/>
        </authorList>
    </citation>
    <scope>NUCLEOTIDE SEQUENCE [LARGE SCALE GENOMIC DNA]</scope>
    <source>
        <strain evidence="12">DSM 16779</strain>
    </source>
</reference>
<dbReference type="Pfam" id="PF00270">
    <property type="entry name" value="DEAD"/>
    <property type="match status" value="1"/>
</dbReference>
<dbReference type="RefSeq" id="WP_074228736.1">
    <property type="nucleotide sequence ID" value="NZ_FSRQ01000001.1"/>
</dbReference>
<evidence type="ECO:0000256" key="5">
    <source>
        <dbReference type="ARBA" id="ARBA00038437"/>
    </source>
</evidence>
<dbReference type="GO" id="GO:0003676">
    <property type="term" value="F:nucleic acid binding"/>
    <property type="evidence" value="ECO:0007669"/>
    <property type="project" value="InterPro"/>
</dbReference>
<dbReference type="CDD" id="cd18787">
    <property type="entry name" value="SF2_C_DEAD"/>
    <property type="match status" value="1"/>
</dbReference>
<evidence type="ECO:0000259" key="9">
    <source>
        <dbReference type="PROSITE" id="PS51194"/>
    </source>
</evidence>
<proteinExistence type="inferred from homology"/>
<evidence type="ECO:0000256" key="1">
    <source>
        <dbReference type="ARBA" id="ARBA00022741"/>
    </source>
</evidence>
<evidence type="ECO:0000259" key="8">
    <source>
        <dbReference type="PROSITE" id="PS51192"/>
    </source>
</evidence>
<evidence type="ECO:0000256" key="2">
    <source>
        <dbReference type="ARBA" id="ARBA00022801"/>
    </source>
</evidence>
<dbReference type="InterPro" id="IPR050079">
    <property type="entry name" value="DEAD_box_RNA_helicase"/>
</dbReference>
<dbReference type="InterPro" id="IPR014014">
    <property type="entry name" value="RNA_helicase_DEAD_Q_motif"/>
</dbReference>
<dbReference type="EMBL" id="FSRQ01000001">
    <property type="protein sequence ID" value="SIN86105.1"/>
    <property type="molecule type" value="Genomic_DNA"/>
</dbReference>
<sequence length="380" mass="42749">MSFESLGLSHNIIHSVKKLGYLKPFPIQEQTVPIILTGKDLMGIAQTGSGKTACFVMPILEKLQNTEVKKDRNVQVLILVPTRELAIQIDEVFRAFTDNLKREVRTMAVYGGVSINPQMKGMFGVEVLIATPGRLLDLIDHKALSISQIKHLVIDEADKMFQLGFGEEMNKLFAMMPVAKQTTLFSATLNDKVAEMKERLSIDPTIIEIKKEEVEIDNIEQLAYHVSPENKGPFLRYLIKEKKVEKALIFVSSTRSADNLVEKLKKNKIKAVAIHSQKSQGARRNNLEEFKVNGAQILVATDLIGRGIHIESLPCVINYELPRSPLDYIHRIGRTGRAGEKGTAISILTDDELQHFRVIQKKMGKKVTLQRTEDINLHGY</sequence>
<dbReference type="GO" id="GO:0005829">
    <property type="term" value="C:cytosol"/>
    <property type="evidence" value="ECO:0007669"/>
    <property type="project" value="TreeGrafter"/>
</dbReference>
<evidence type="ECO:0000256" key="3">
    <source>
        <dbReference type="ARBA" id="ARBA00022806"/>
    </source>
</evidence>
<dbReference type="Proteomes" id="UP000184782">
    <property type="component" value="Unassembled WGS sequence"/>
</dbReference>
<dbReference type="PROSITE" id="PS51192">
    <property type="entry name" value="HELICASE_ATP_BIND_1"/>
    <property type="match status" value="1"/>
</dbReference>
<dbReference type="Gene3D" id="3.40.50.300">
    <property type="entry name" value="P-loop containing nucleotide triphosphate hydrolases"/>
    <property type="match status" value="2"/>
</dbReference>
<feature type="short sequence motif" description="Q motif" evidence="6">
    <location>
        <begin position="1"/>
        <end position="29"/>
    </location>
</feature>
<keyword evidence="2 7" id="KW-0378">Hydrolase</keyword>